<dbReference type="EMBL" id="KN823414">
    <property type="protein sequence ID" value="KIO17216.1"/>
    <property type="molecule type" value="Genomic_DNA"/>
</dbReference>
<evidence type="ECO:0000313" key="2">
    <source>
        <dbReference type="EMBL" id="KIO17216.1"/>
    </source>
</evidence>
<sequence>MLLRFRPLFYGGSGEEAENFIRAVCDKAIDKEKQEDNKWIAMYASSCLAGEALRWYTSLDSATQEDWKKLQQAVLVQYPRDTPGSTPLNTIPTPAAASAPKASGRGRIRVSSNSCSTPLYLSKYLAGGRVSASSSLANALEVEWNPGAEGPQMLSIPNSQIPGYDVLGVRWKLNSSKPSDDNYLAICAVNSQTNSTASSTFSGDILTNVWKLSSEGGRAGLMTVSPVVSGGEELFGRWNNPSKFVWFAAKSVHSDYTAGVFFEPI</sequence>
<gene>
    <name evidence="2" type="ORF">M407DRAFT_174948</name>
</gene>
<reference evidence="3" key="2">
    <citation type="submission" date="2015-01" db="EMBL/GenBank/DDBJ databases">
        <title>Evolutionary Origins and Diversification of the Mycorrhizal Mutualists.</title>
        <authorList>
            <consortium name="DOE Joint Genome Institute"/>
            <consortium name="Mycorrhizal Genomics Consortium"/>
            <person name="Kohler A."/>
            <person name="Kuo A."/>
            <person name="Nagy L.G."/>
            <person name="Floudas D."/>
            <person name="Copeland A."/>
            <person name="Barry K.W."/>
            <person name="Cichocki N."/>
            <person name="Veneault-Fourrey C."/>
            <person name="LaButti K."/>
            <person name="Lindquist E.A."/>
            <person name="Lipzen A."/>
            <person name="Lundell T."/>
            <person name="Morin E."/>
            <person name="Murat C."/>
            <person name="Riley R."/>
            <person name="Ohm R."/>
            <person name="Sun H."/>
            <person name="Tunlid A."/>
            <person name="Henrissat B."/>
            <person name="Grigoriev I.V."/>
            <person name="Hibbett D.S."/>
            <person name="Martin F."/>
        </authorList>
    </citation>
    <scope>NUCLEOTIDE SEQUENCE [LARGE SCALE GENOMIC DNA]</scope>
    <source>
        <strain evidence="3">MUT 4182</strain>
    </source>
</reference>
<feature type="compositionally biased region" description="Low complexity" evidence="1">
    <location>
        <begin position="94"/>
        <end position="105"/>
    </location>
</feature>
<organism evidence="2 3">
    <name type="scientific">Tulasnella calospora MUT 4182</name>
    <dbReference type="NCBI Taxonomy" id="1051891"/>
    <lineage>
        <taxon>Eukaryota</taxon>
        <taxon>Fungi</taxon>
        <taxon>Dikarya</taxon>
        <taxon>Basidiomycota</taxon>
        <taxon>Agaricomycotina</taxon>
        <taxon>Agaricomycetes</taxon>
        <taxon>Cantharellales</taxon>
        <taxon>Tulasnellaceae</taxon>
        <taxon>Tulasnella</taxon>
    </lineage>
</organism>
<reference evidence="2 3" key="1">
    <citation type="submission" date="2014-04" db="EMBL/GenBank/DDBJ databases">
        <authorList>
            <consortium name="DOE Joint Genome Institute"/>
            <person name="Kuo A."/>
            <person name="Girlanda M."/>
            <person name="Perotto S."/>
            <person name="Kohler A."/>
            <person name="Nagy L.G."/>
            <person name="Floudas D."/>
            <person name="Copeland A."/>
            <person name="Barry K.W."/>
            <person name="Cichocki N."/>
            <person name="Veneault-Fourrey C."/>
            <person name="LaButti K."/>
            <person name="Lindquist E.A."/>
            <person name="Lipzen A."/>
            <person name="Lundell T."/>
            <person name="Morin E."/>
            <person name="Murat C."/>
            <person name="Sun H."/>
            <person name="Tunlid A."/>
            <person name="Henrissat B."/>
            <person name="Grigoriev I.V."/>
            <person name="Hibbett D.S."/>
            <person name="Martin F."/>
            <person name="Nordberg H.P."/>
            <person name="Cantor M.N."/>
            <person name="Hua S.X."/>
        </authorList>
    </citation>
    <scope>NUCLEOTIDE SEQUENCE [LARGE SCALE GENOMIC DNA]</scope>
    <source>
        <strain evidence="2 3">MUT 4182</strain>
    </source>
</reference>
<evidence type="ECO:0000313" key="3">
    <source>
        <dbReference type="Proteomes" id="UP000054248"/>
    </source>
</evidence>
<evidence type="ECO:0008006" key="4">
    <source>
        <dbReference type="Google" id="ProtNLM"/>
    </source>
</evidence>
<dbReference type="OrthoDB" id="3224929at2759"/>
<evidence type="ECO:0000256" key="1">
    <source>
        <dbReference type="SAM" id="MobiDB-lite"/>
    </source>
</evidence>
<dbReference type="AlphaFoldDB" id="A0A0C3Q2U4"/>
<protein>
    <recommendedName>
        <fullName evidence="4">Retrotransposon gag domain-containing protein</fullName>
    </recommendedName>
</protein>
<name>A0A0C3Q2U4_9AGAM</name>
<feature type="region of interest" description="Disordered" evidence="1">
    <location>
        <begin position="84"/>
        <end position="110"/>
    </location>
</feature>
<accession>A0A0C3Q2U4</accession>
<keyword evidence="3" id="KW-1185">Reference proteome</keyword>
<dbReference type="HOGENOM" id="CLU_066292_0_0_1"/>
<dbReference type="Proteomes" id="UP000054248">
    <property type="component" value="Unassembled WGS sequence"/>
</dbReference>
<proteinExistence type="predicted"/>